<evidence type="ECO:0000313" key="2">
    <source>
        <dbReference type="EMBL" id="TDW95768.1"/>
    </source>
</evidence>
<protein>
    <submittedName>
        <fullName evidence="2">Uncharacterized protein</fullName>
    </submittedName>
</protein>
<feature type="transmembrane region" description="Helical" evidence="1">
    <location>
        <begin position="6"/>
        <end position="27"/>
    </location>
</feature>
<dbReference type="AlphaFoldDB" id="A0A4R8DES9"/>
<dbReference type="EMBL" id="SODV01000002">
    <property type="protein sequence ID" value="TDW95768.1"/>
    <property type="molecule type" value="Genomic_DNA"/>
</dbReference>
<keyword evidence="1" id="KW-0812">Transmembrane</keyword>
<organism evidence="2 3">
    <name type="scientific">Dinghuibacter silviterrae</name>
    <dbReference type="NCBI Taxonomy" id="1539049"/>
    <lineage>
        <taxon>Bacteria</taxon>
        <taxon>Pseudomonadati</taxon>
        <taxon>Bacteroidota</taxon>
        <taxon>Chitinophagia</taxon>
        <taxon>Chitinophagales</taxon>
        <taxon>Chitinophagaceae</taxon>
        <taxon>Dinghuibacter</taxon>
    </lineage>
</organism>
<sequence>MKKICTILFLLVYFYTQIGYFWQFLVYQQLLRERAREAWLSTLPDAQFRRLGLDEVNASGKWQDGGRECWYKEHLYDVIRQRTIGGKTYLFCMDDRNEARLIKKSGETKPSPGFPGKLNVVLLPQCAGDNITTPAAVDDRGGSLPCNALPVRYREVVFPPPRA</sequence>
<evidence type="ECO:0000256" key="1">
    <source>
        <dbReference type="SAM" id="Phobius"/>
    </source>
</evidence>
<proteinExistence type="predicted"/>
<keyword evidence="3" id="KW-1185">Reference proteome</keyword>
<dbReference type="Proteomes" id="UP000294498">
    <property type="component" value="Unassembled WGS sequence"/>
</dbReference>
<evidence type="ECO:0000313" key="3">
    <source>
        <dbReference type="Proteomes" id="UP000294498"/>
    </source>
</evidence>
<keyword evidence="1" id="KW-0472">Membrane</keyword>
<gene>
    <name evidence="2" type="ORF">EDB95_3579</name>
</gene>
<comment type="caution">
    <text evidence="2">The sequence shown here is derived from an EMBL/GenBank/DDBJ whole genome shotgun (WGS) entry which is preliminary data.</text>
</comment>
<accession>A0A4R8DES9</accession>
<dbReference type="RefSeq" id="WP_133995434.1">
    <property type="nucleotide sequence ID" value="NZ_SODV01000002.1"/>
</dbReference>
<keyword evidence="1" id="KW-1133">Transmembrane helix</keyword>
<reference evidence="2 3" key="1">
    <citation type="submission" date="2019-03" db="EMBL/GenBank/DDBJ databases">
        <title>Genomic Encyclopedia of Type Strains, Phase IV (KMG-IV): sequencing the most valuable type-strain genomes for metagenomic binning, comparative biology and taxonomic classification.</title>
        <authorList>
            <person name="Goeker M."/>
        </authorList>
    </citation>
    <scope>NUCLEOTIDE SEQUENCE [LARGE SCALE GENOMIC DNA]</scope>
    <source>
        <strain evidence="2 3">DSM 100059</strain>
    </source>
</reference>
<dbReference type="OrthoDB" id="680635at2"/>
<name>A0A4R8DES9_9BACT</name>